<accession>A0A1R1ELN6</accession>
<evidence type="ECO:0000313" key="1">
    <source>
        <dbReference type="EMBL" id="OMF52689.1"/>
    </source>
</evidence>
<dbReference type="STRING" id="297318.BK138_21690"/>
<reference evidence="1 2" key="1">
    <citation type="submission" date="2016-11" db="EMBL/GenBank/DDBJ databases">
        <title>Paenibacillus species isolates.</title>
        <authorList>
            <person name="Beno S.M."/>
        </authorList>
    </citation>
    <scope>NUCLEOTIDE SEQUENCE [LARGE SCALE GENOMIC DNA]</scope>
    <source>
        <strain evidence="1 2">FSL R5-0378</strain>
    </source>
</reference>
<comment type="caution">
    <text evidence="1">The sequence shown here is derived from an EMBL/GenBank/DDBJ whole genome shotgun (WGS) entry which is preliminary data.</text>
</comment>
<dbReference type="AlphaFoldDB" id="A0A1R1ELN6"/>
<dbReference type="EMBL" id="MRTP01000006">
    <property type="protein sequence ID" value="OMF52689.1"/>
    <property type="molecule type" value="Genomic_DNA"/>
</dbReference>
<dbReference type="RefSeq" id="WP_076172862.1">
    <property type="nucleotide sequence ID" value="NZ_MRTP01000006.1"/>
</dbReference>
<name>A0A1R1ELN6_9BACL</name>
<keyword evidence="2" id="KW-1185">Reference proteome</keyword>
<protein>
    <recommendedName>
        <fullName evidence="3">Hydrolase</fullName>
    </recommendedName>
</protein>
<dbReference type="Proteomes" id="UP000187172">
    <property type="component" value="Unassembled WGS sequence"/>
</dbReference>
<sequence>MNTDKKRYYISVSHQLIQDVPNDSAEYEVLMTETEVSKLRDLLEDLTKEDEYAFKRTFVPYKSADHDDAADEYNDRLIAVYAYLHEIGDEKTRRTIEDMNILGKMQHTDYHDEGYEGSPLNK</sequence>
<proteinExistence type="predicted"/>
<evidence type="ECO:0008006" key="3">
    <source>
        <dbReference type="Google" id="ProtNLM"/>
    </source>
</evidence>
<evidence type="ECO:0000313" key="2">
    <source>
        <dbReference type="Proteomes" id="UP000187172"/>
    </source>
</evidence>
<organism evidence="1 2">
    <name type="scientific">Paenibacillus rhizosphaerae</name>
    <dbReference type="NCBI Taxonomy" id="297318"/>
    <lineage>
        <taxon>Bacteria</taxon>
        <taxon>Bacillati</taxon>
        <taxon>Bacillota</taxon>
        <taxon>Bacilli</taxon>
        <taxon>Bacillales</taxon>
        <taxon>Paenibacillaceae</taxon>
        <taxon>Paenibacillus</taxon>
    </lineage>
</organism>
<gene>
    <name evidence="1" type="ORF">BK138_21690</name>
</gene>